<organism evidence="1">
    <name type="scientific">bioreactor metagenome</name>
    <dbReference type="NCBI Taxonomy" id="1076179"/>
    <lineage>
        <taxon>unclassified sequences</taxon>
        <taxon>metagenomes</taxon>
        <taxon>ecological metagenomes</taxon>
    </lineage>
</organism>
<proteinExistence type="predicted"/>
<dbReference type="Pfam" id="PF12643">
    <property type="entry name" value="MazG-like"/>
    <property type="match status" value="1"/>
</dbReference>
<dbReference type="SUPFAM" id="SSF101386">
    <property type="entry name" value="all-alpha NTP pyrophosphatases"/>
    <property type="match status" value="1"/>
</dbReference>
<dbReference type="EMBL" id="VSSQ01027594">
    <property type="protein sequence ID" value="MPM76919.1"/>
    <property type="molecule type" value="Genomic_DNA"/>
</dbReference>
<evidence type="ECO:0008006" key="2">
    <source>
        <dbReference type="Google" id="ProtNLM"/>
    </source>
</evidence>
<protein>
    <recommendedName>
        <fullName evidence="2">NTP pyrophosphohydrolase MazG putative catalytic core domain-containing protein</fullName>
    </recommendedName>
</protein>
<dbReference type="InterPro" id="IPR052555">
    <property type="entry name" value="dCTP_Pyrophosphatase"/>
</dbReference>
<sequence>MDELCTRIEELRKSRGWLNTDTEANLVRSIVVEAAELLECFQWDDHPADREAVKSEIADVLMYTISLCLHYGWDYQEVVLSKFDDIKRRYPAVE</sequence>
<dbReference type="PANTHER" id="PTHR46523">
    <property type="entry name" value="DCTP PYROPHOSPHATASE 1"/>
    <property type="match status" value="1"/>
</dbReference>
<accession>A0A645CIZ3</accession>
<gene>
    <name evidence="1" type="ORF">SDC9_123918</name>
</gene>
<dbReference type="PANTHER" id="PTHR46523:SF1">
    <property type="entry name" value="DCTP PYROPHOSPHATASE 1"/>
    <property type="match status" value="1"/>
</dbReference>
<dbReference type="GO" id="GO:0009143">
    <property type="term" value="P:nucleoside triphosphate catabolic process"/>
    <property type="evidence" value="ECO:0007669"/>
    <property type="project" value="InterPro"/>
</dbReference>
<dbReference type="InterPro" id="IPR025984">
    <property type="entry name" value="DCTPP"/>
</dbReference>
<dbReference type="AlphaFoldDB" id="A0A645CIZ3"/>
<dbReference type="PIRSF" id="PIRSF029826">
    <property type="entry name" value="UCP029826_pph"/>
    <property type="match status" value="1"/>
</dbReference>
<name>A0A645CIZ3_9ZZZZ</name>
<evidence type="ECO:0000313" key="1">
    <source>
        <dbReference type="EMBL" id="MPM76919.1"/>
    </source>
</evidence>
<reference evidence="1" key="1">
    <citation type="submission" date="2019-08" db="EMBL/GenBank/DDBJ databases">
        <authorList>
            <person name="Kucharzyk K."/>
            <person name="Murdoch R.W."/>
            <person name="Higgins S."/>
            <person name="Loffler F."/>
        </authorList>
    </citation>
    <scope>NUCLEOTIDE SEQUENCE</scope>
</reference>
<comment type="caution">
    <text evidence="1">The sequence shown here is derived from an EMBL/GenBank/DDBJ whole genome shotgun (WGS) entry which is preliminary data.</text>
</comment>
<dbReference type="Gene3D" id="1.10.287.1080">
    <property type="entry name" value="MazG-like"/>
    <property type="match status" value="1"/>
</dbReference>
<dbReference type="GO" id="GO:0047429">
    <property type="term" value="F:nucleoside triphosphate diphosphatase activity"/>
    <property type="evidence" value="ECO:0007669"/>
    <property type="project" value="InterPro"/>
</dbReference>